<feature type="domain" description="DSBA-like thioredoxin" evidence="1">
    <location>
        <begin position="70"/>
        <end position="270"/>
    </location>
</feature>
<dbReference type="Proteomes" id="UP001605989">
    <property type="component" value="Unassembled WGS sequence"/>
</dbReference>
<dbReference type="Pfam" id="PF01323">
    <property type="entry name" value="DSBA"/>
    <property type="match status" value="1"/>
</dbReference>
<dbReference type="Gene3D" id="3.40.30.10">
    <property type="entry name" value="Glutaredoxin"/>
    <property type="match status" value="1"/>
</dbReference>
<dbReference type="CDD" id="cd03024">
    <property type="entry name" value="DsbA_FrnE"/>
    <property type="match status" value="1"/>
</dbReference>
<evidence type="ECO:0000313" key="2">
    <source>
        <dbReference type="EMBL" id="MFG6272220.1"/>
    </source>
</evidence>
<dbReference type="EMBL" id="JBIEKR010000002">
    <property type="protein sequence ID" value="MFG6272220.1"/>
    <property type="molecule type" value="Genomic_DNA"/>
</dbReference>
<name>A0ABW7DMB4_9FIRM</name>
<proteinExistence type="predicted"/>
<sequence length="298" mass="33406">MAMAAAMIFSLFSSGLSFLGGRPHFFMSLTFFKIIFRTRSISIDIIYCPVYNCNIEQVLYIAKEARKMKIELWSDYACPFCYIGEKRLEKALAEIDGGDKVEIEFKSFELDPYASREVVSSTVDRFAAKYHLSKEEAAERIEAISRMGRSEGIDFRYVSTRYTNTFDSLRLTKYAQEKGKTGIITKLFDAYFTKNLKLSDHDVLTQIAGECGLDKDEVTAVLSGDRYADEVRADEQEAMEHGIHGVPYFLINGKYTASGAQPTAMLKKAIEKILAEETSAATSLDGMVCGADGCHFVQ</sequence>
<dbReference type="PANTHER" id="PTHR13887">
    <property type="entry name" value="GLUTATHIONE S-TRANSFERASE KAPPA"/>
    <property type="match status" value="1"/>
</dbReference>
<protein>
    <submittedName>
        <fullName evidence="2">DsbA family protein</fullName>
    </submittedName>
</protein>
<dbReference type="InterPro" id="IPR001853">
    <property type="entry name" value="DSBA-like_thioredoxin_dom"/>
</dbReference>
<dbReference type="PANTHER" id="PTHR13887:SF41">
    <property type="entry name" value="THIOREDOXIN SUPERFAMILY PROTEIN"/>
    <property type="match status" value="1"/>
</dbReference>
<evidence type="ECO:0000259" key="1">
    <source>
        <dbReference type="Pfam" id="PF01323"/>
    </source>
</evidence>
<dbReference type="InterPro" id="IPR036249">
    <property type="entry name" value="Thioredoxin-like_sf"/>
</dbReference>
<evidence type="ECO:0000313" key="3">
    <source>
        <dbReference type="Proteomes" id="UP001605989"/>
    </source>
</evidence>
<dbReference type="SUPFAM" id="SSF52833">
    <property type="entry name" value="Thioredoxin-like"/>
    <property type="match status" value="1"/>
</dbReference>
<accession>A0ABW7DMB4</accession>
<reference evidence="2 3" key="1">
    <citation type="submission" date="2024-10" db="EMBL/GenBank/DDBJ databases">
        <authorList>
            <person name="Sang B.-I."/>
            <person name="Prabhaharan D."/>
        </authorList>
    </citation>
    <scope>NUCLEOTIDE SEQUENCE [LARGE SCALE GENOMIC DNA]</scope>
    <source>
        <strain evidence="2 3">MH</strain>
    </source>
</reference>
<organism evidence="2 3">
    <name type="scientific">Megasphaera hexanoica</name>
    <dbReference type="NCBI Taxonomy" id="1675036"/>
    <lineage>
        <taxon>Bacteria</taxon>
        <taxon>Bacillati</taxon>
        <taxon>Bacillota</taxon>
        <taxon>Negativicutes</taxon>
        <taxon>Veillonellales</taxon>
        <taxon>Veillonellaceae</taxon>
        <taxon>Megasphaera</taxon>
    </lineage>
</organism>
<comment type="caution">
    <text evidence="2">The sequence shown here is derived from an EMBL/GenBank/DDBJ whole genome shotgun (WGS) entry which is preliminary data.</text>
</comment>
<dbReference type="RefSeq" id="WP_394522383.1">
    <property type="nucleotide sequence ID" value="NZ_JBIEKR010000002.1"/>
</dbReference>
<keyword evidence="3" id="KW-1185">Reference proteome</keyword>
<gene>
    <name evidence="2" type="ORF">ACGTZG_03360</name>
</gene>